<gene>
    <name evidence="2" type="ORF">G6O67_003442</name>
</gene>
<comment type="caution">
    <text evidence="2">The sequence shown here is derived from an EMBL/GenBank/DDBJ whole genome shotgun (WGS) entry which is preliminary data.</text>
</comment>
<reference evidence="2 3" key="1">
    <citation type="journal article" date="2020" name="Genome Biol. Evol.">
        <title>A new high-quality draft genome assembly of the Chinese cordyceps Ophiocordyceps sinensis.</title>
        <authorList>
            <person name="Shu R."/>
            <person name="Zhang J."/>
            <person name="Meng Q."/>
            <person name="Zhang H."/>
            <person name="Zhou G."/>
            <person name="Li M."/>
            <person name="Wu P."/>
            <person name="Zhao Y."/>
            <person name="Chen C."/>
            <person name="Qin Q."/>
        </authorList>
    </citation>
    <scope>NUCLEOTIDE SEQUENCE [LARGE SCALE GENOMIC DNA]</scope>
    <source>
        <strain evidence="2 3">IOZ07</strain>
    </source>
</reference>
<organism evidence="2 3">
    <name type="scientific">Ophiocordyceps sinensis</name>
    <dbReference type="NCBI Taxonomy" id="72228"/>
    <lineage>
        <taxon>Eukaryota</taxon>
        <taxon>Fungi</taxon>
        <taxon>Dikarya</taxon>
        <taxon>Ascomycota</taxon>
        <taxon>Pezizomycotina</taxon>
        <taxon>Sordariomycetes</taxon>
        <taxon>Hypocreomycetidae</taxon>
        <taxon>Hypocreales</taxon>
        <taxon>Ophiocordycipitaceae</taxon>
        <taxon>Ophiocordyceps</taxon>
    </lineage>
</organism>
<keyword evidence="1" id="KW-0732">Signal</keyword>
<evidence type="ECO:0000313" key="3">
    <source>
        <dbReference type="Proteomes" id="UP000557566"/>
    </source>
</evidence>
<protein>
    <submittedName>
        <fullName evidence="2">Uncharacterized protein</fullName>
    </submittedName>
</protein>
<proteinExistence type="predicted"/>
<accession>A0A8H4V8C4</accession>
<dbReference type="EMBL" id="JAAVMX010000003">
    <property type="protein sequence ID" value="KAF4511669.1"/>
    <property type="molecule type" value="Genomic_DNA"/>
</dbReference>
<sequence>MKSFTALVALFVLAVAAAPARQAGDMDSRRRFVCPRRVQDFCRASNIHSGCTFGGAFRSGAMDTCRECTCV</sequence>
<dbReference type="AlphaFoldDB" id="A0A8H4V8C4"/>
<feature type="chain" id="PRO_5034757307" evidence="1">
    <location>
        <begin position="23"/>
        <end position="71"/>
    </location>
</feature>
<name>A0A8H4V8C4_9HYPO</name>
<keyword evidence="3" id="KW-1185">Reference proteome</keyword>
<evidence type="ECO:0000313" key="2">
    <source>
        <dbReference type="EMBL" id="KAF4511669.1"/>
    </source>
</evidence>
<evidence type="ECO:0000256" key="1">
    <source>
        <dbReference type="SAM" id="SignalP"/>
    </source>
</evidence>
<dbReference type="OrthoDB" id="4868058at2759"/>
<feature type="signal peptide" evidence="1">
    <location>
        <begin position="1"/>
        <end position="22"/>
    </location>
</feature>
<dbReference type="Proteomes" id="UP000557566">
    <property type="component" value="Unassembled WGS sequence"/>
</dbReference>